<dbReference type="InterPro" id="IPR011009">
    <property type="entry name" value="Kinase-like_dom_sf"/>
</dbReference>
<evidence type="ECO:0000256" key="4">
    <source>
        <dbReference type="ARBA" id="ARBA00022777"/>
    </source>
</evidence>
<dbReference type="AlphaFoldDB" id="A0A2S7U4E1"/>
<sequence>MNKERHQIIKQLGSDGFGCVYQARDTQLDRDIVIKRLKTVSSSSQNELKEQLLTEAKVLAGLKHPNIVSIYDVTENENGGDIIMELIEGDALDTVVKEAPLDLQQFLFVATQLLSAIATAHEHSILHCDLKPANIMLTEMSRSNYQTTVIDFGMSPPHDESSSSKSGTQHIVGSIHFIAPEIIESNINTEASDIYSLGCIFYYALTGQYPFKGDSPVVIMASHMSNDFIPIRQHLPELPGSFCQWLESHIQYKQDDRIESCRESLNALMQLEDIDVQEALSVISHDSSLNDSMQHSLSTLTKANLKLSAKQEAEFQAEFEQSKRTNLSTTPQNMVPMAERVHQVRPQDMWYFSIHDVRKGPVPFSKVCELIAEGFIRSNDLIYQQRIGEWTPAMQIPEFKEEFQVAEAMPPRPKRKKRISLRNSQRIRAQRAAAKAAKIRVTREEEKPFASEITLLLVVSCLATAFLLFQPTQWQGCLLVTSLILIMGSLILTRIRMNQYDARWIIPAILLPVVSDIAFASLKPKHGAQSFLILVLGVALFVYCSSHRYSNDLVSDFNLEFVSDLLSEEPPSNNL</sequence>
<reference evidence="8 9" key="1">
    <citation type="submission" date="2016-12" db="EMBL/GenBank/DDBJ databases">
        <title>Study of bacterial adaptation to deep sea.</title>
        <authorList>
            <person name="Song J."/>
            <person name="Yoshizawa S."/>
            <person name="Kogure K."/>
        </authorList>
    </citation>
    <scope>NUCLEOTIDE SEQUENCE [LARGE SCALE GENOMIC DNA]</scope>
    <source>
        <strain evidence="8 9">SAORIC-165</strain>
    </source>
</reference>
<dbReference type="PROSITE" id="PS00108">
    <property type="entry name" value="PROTEIN_KINASE_ST"/>
    <property type="match status" value="1"/>
</dbReference>
<evidence type="ECO:0000256" key="1">
    <source>
        <dbReference type="ARBA" id="ARBA00012513"/>
    </source>
</evidence>
<dbReference type="Pfam" id="PF00069">
    <property type="entry name" value="Pkinase"/>
    <property type="match status" value="1"/>
</dbReference>
<keyword evidence="2" id="KW-0808">Transferase</keyword>
<dbReference type="InterPro" id="IPR000719">
    <property type="entry name" value="Prot_kinase_dom"/>
</dbReference>
<evidence type="ECO:0000313" key="8">
    <source>
        <dbReference type="EMBL" id="PQJ29254.1"/>
    </source>
</evidence>
<keyword evidence="9" id="KW-1185">Reference proteome</keyword>
<name>A0A2S7U4E1_9BACT</name>
<feature type="transmembrane region" description="Helical" evidence="6">
    <location>
        <begin position="473"/>
        <end position="492"/>
    </location>
</feature>
<feature type="transmembrane region" description="Helical" evidence="6">
    <location>
        <begin position="528"/>
        <end position="545"/>
    </location>
</feature>
<evidence type="ECO:0000256" key="5">
    <source>
        <dbReference type="ARBA" id="ARBA00022840"/>
    </source>
</evidence>
<feature type="domain" description="Protein kinase" evidence="7">
    <location>
        <begin position="6"/>
        <end position="269"/>
    </location>
</feature>
<dbReference type="EC" id="2.7.11.1" evidence="1"/>
<evidence type="ECO:0000313" key="9">
    <source>
        <dbReference type="Proteomes" id="UP000239907"/>
    </source>
</evidence>
<dbReference type="SUPFAM" id="SSF56112">
    <property type="entry name" value="Protein kinase-like (PK-like)"/>
    <property type="match status" value="1"/>
</dbReference>
<dbReference type="PROSITE" id="PS50011">
    <property type="entry name" value="PROTEIN_KINASE_DOM"/>
    <property type="match status" value="1"/>
</dbReference>
<evidence type="ECO:0000256" key="6">
    <source>
        <dbReference type="SAM" id="Phobius"/>
    </source>
</evidence>
<protein>
    <recommendedName>
        <fullName evidence="1">non-specific serine/threonine protein kinase</fullName>
        <ecNumber evidence="1">2.7.11.1</ecNumber>
    </recommendedName>
</protein>
<dbReference type="Gene3D" id="1.10.510.10">
    <property type="entry name" value="Transferase(Phosphotransferase) domain 1"/>
    <property type="match status" value="1"/>
</dbReference>
<feature type="transmembrane region" description="Helical" evidence="6">
    <location>
        <begin position="504"/>
        <end position="522"/>
    </location>
</feature>
<dbReference type="RefSeq" id="WP_105043749.1">
    <property type="nucleotide sequence ID" value="NZ_MQWA01000001.1"/>
</dbReference>
<dbReference type="PANTHER" id="PTHR43671:SF13">
    <property type="entry name" value="SERINE_THREONINE-PROTEIN KINASE NEK2"/>
    <property type="match status" value="1"/>
</dbReference>
<keyword evidence="6" id="KW-1133">Transmembrane helix</keyword>
<accession>A0A2S7U4E1</accession>
<dbReference type="EMBL" id="MQWA01000001">
    <property type="protein sequence ID" value="PQJ29254.1"/>
    <property type="molecule type" value="Genomic_DNA"/>
</dbReference>
<dbReference type="OrthoDB" id="6111975at2"/>
<comment type="caution">
    <text evidence="8">The sequence shown here is derived from an EMBL/GenBank/DDBJ whole genome shotgun (WGS) entry which is preliminary data.</text>
</comment>
<evidence type="ECO:0000259" key="7">
    <source>
        <dbReference type="PROSITE" id="PS50011"/>
    </source>
</evidence>
<proteinExistence type="predicted"/>
<keyword evidence="6" id="KW-0472">Membrane</keyword>
<dbReference type="InterPro" id="IPR025640">
    <property type="entry name" value="GYF_2"/>
</dbReference>
<keyword evidence="5" id="KW-0067">ATP-binding</keyword>
<dbReference type="GO" id="GO:0004674">
    <property type="term" value="F:protein serine/threonine kinase activity"/>
    <property type="evidence" value="ECO:0007669"/>
    <property type="project" value="UniProtKB-EC"/>
</dbReference>
<dbReference type="InterPro" id="IPR050660">
    <property type="entry name" value="NEK_Ser/Thr_kinase"/>
</dbReference>
<dbReference type="Proteomes" id="UP000239907">
    <property type="component" value="Unassembled WGS sequence"/>
</dbReference>
<keyword evidence="3" id="KW-0547">Nucleotide-binding</keyword>
<dbReference type="Gene3D" id="3.30.200.20">
    <property type="entry name" value="Phosphorylase Kinase, domain 1"/>
    <property type="match status" value="1"/>
</dbReference>
<dbReference type="SMART" id="SM00220">
    <property type="entry name" value="S_TKc"/>
    <property type="match status" value="1"/>
</dbReference>
<dbReference type="PANTHER" id="PTHR43671">
    <property type="entry name" value="SERINE/THREONINE-PROTEIN KINASE NEK"/>
    <property type="match status" value="1"/>
</dbReference>
<keyword evidence="4" id="KW-0418">Kinase</keyword>
<dbReference type="GO" id="GO:0005524">
    <property type="term" value="F:ATP binding"/>
    <property type="evidence" value="ECO:0007669"/>
    <property type="project" value="UniProtKB-KW"/>
</dbReference>
<evidence type="ECO:0000256" key="2">
    <source>
        <dbReference type="ARBA" id="ARBA00022679"/>
    </source>
</evidence>
<keyword evidence="6" id="KW-0812">Transmembrane</keyword>
<dbReference type="CDD" id="cd14014">
    <property type="entry name" value="STKc_PknB_like"/>
    <property type="match status" value="1"/>
</dbReference>
<dbReference type="InterPro" id="IPR008271">
    <property type="entry name" value="Ser/Thr_kinase_AS"/>
</dbReference>
<organism evidence="8 9">
    <name type="scientific">Rubritalea profundi</name>
    <dbReference type="NCBI Taxonomy" id="1658618"/>
    <lineage>
        <taxon>Bacteria</taxon>
        <taxon>Pseudomonadati</taxon>
        <taxon>Verrucomicrobiota</taxon>
        <taxon>Verrucomicrobiia</taxon>
        <taxon>Verrucomicrobiales</taxon>
        <taxon>Rubritaleaceae</taxon>
        <taxon>Rubritalea</taxon>
    </lineage>
</organism>
<gene>
    <name evidence="8" type="ORF">BSZ32_12635</name>
</gene>
<evidence type="ECO:0000256" key="3">
    <source>
        <dbReference type="ARBA" id="ARBA00022741"/>
    </source>
</evidence>
<dbReference type="Pfam" id="PF14237">
    <property type="entry name" value="GYF_2"/>
    <property type="match status" value="1"/>
</dbReference>